<dbReference type="PROSITE" id="PS50887">
    <property type="entry name" value="GGDEF"/>
    <property type="match status" value="1"/>
</dbReference>
<dbReference type="Gene3D" id="3.30.70.270">
    <property type="match status" value="1"/>
</dbReference>
<evidence type="ECO:0000313" key="6">
    <source>
        <dbReference type="EMBL" id="AVY95998.1"/>
    </source>
</evidence>
<evidence type="ECO:0000259" key="5">
    <source>
        <dbReference type="PROSITE" id="PS50887"/>
    </source>
</evidence>
<dbReference type="FunFam" id="3.30.70.270:FF:000001">
    <property type="entry name" value="Diguanylate cyclase domain protein"/>
    <property type="match status" value="1"/>
</dbReference>
<accession>A0A2S0PF43</accession>
<dbReference type="GO" id="GO:0052621">
    <property type="term" value="F:diguanylate cyclase activity"/>
    <property type="evidence" value="ECO:0007669"/>
    <property type="project" value="UniProtKB-EC"/>
</dbReference>
<dbReference type="Gene3D" id="3.40.50.2300">
    <property type="match status" value="1"/>
</dbReference>
<dbReference type="Pfam" id="PF00990">
    <property type="entry name" value="GGDEF"/>
    <property type="match status" value="1"/>
</dbReference>
<feature type="domain" description="GGDEF" evidence="5">
    <location>
        <begin position="182"/>
        <end position="319"/>
    </location>
</feature>
<dbReference type="SMART" id="SM00448">
    <property type="entry name" value="REC"/>
    <property type="match status" value="1"/>
</dbReference>
<dbReference type="InterPro" id="IPR043128">
    <property type="entry name" value="Rev_trsase/Diguanyl_cyclase"/>
</dbReference>
<dbReference type="EMBL" id="CP028519">
    <property type="protein sequence ID" value="AVY95998.1"/>
    <property type="molecule type" value="Genomic_DNA"/>
</dbReference>
<dbReference type="SUPFAM" id="SSF55073">
    <property type="entry name" value="Nucleotide cyclase"/>
    <property type="match status" value="1"/>
</dbReference>
<dbReference type="InterPro" id="IPR011006">
    <property type="entry name" value="CheY-like_superfamily"/>
</dbReference>
<dbReference type="PANTHER" id="PTHR45138">
    <property type="entry name" value="REGULATORY COMPONENTS OF SENSORY TRANSDUCTION SYSTEM"/>
    <property type="match status" value="1"/>
</dbReference>
<dbReference type="PANTHER" id="PTHR45138:SF9">
    <property type="entry name" value="DIGUANYLATE CYCLASE DGCM-RELATED"/>
    <property type="match status" value="1"/>
</dbReference>
<dbReference type="CDD" id="cd01949">
    <property type="entry name" value="GGDEF"/>
    <property type="match status" value="1"/>
</dbReference>
<dbReference type="GO" id="GO:1902201">
    <property type="term" value="P:negative regulation of bacterial-type flagellum-dependent cell motility"/>
    <property type="evidence" value="ECO:0007669"/>
    <property type="project" value="TreeGrafter"/>
</dbReference>
<dbReference type="PROSITE" id="PS50110">
    <property type="entry name" value="RESPONSE_REGULATORY"/>
    <property type="match status" value="1"/>
</dbReference>
<evidence type="ECO:0000259" key="4">
    <source>
        <dbReference type="PROSITE" id="PS50110"/>
    </source>
</evidence>
<dbReference type="AlphaFoldDB" id="A0A2S0PF43"/>
<dbReference type="Pfam" id="PF00072">
    <property type="entry name" value="Response_reg"/>
    <property type="match status" value="1"/>
</dbReference>
<name>A0A2S0PF43_9NEIS</name>
<keyword evidence="7" id="KW-1185">Reference proteome</keyword>
<sequence length="319" mass="35703">MVLLIDDQAMVGEAIRRMLVNIPNIDFHYCSNAEQALQAARLTQPTVILQDLVMPDVDGLMLLQQFRSLTQTRDVPIIVLSSRDDPKVKSAAFSLGANDYLVKLPDSIELIARIRYHSRSYLHRLQRDEAYRALRESQQKLLEVNLELQQMTHSDGLTGLANRRYLDEYLYTEWQRATRDQQPFSLLMMDIDAFKQYNDTYGHLAGDEALRQVAATIRAGATRATDLAARFGGEEFALVLPATSPGGARLIAEKIRLDVERMAIPHCASPTTGSLTLSIGVATLVPQRDQPVDLVVELGDQALYQAKHEGRNRVVGMGE</sequence>
<evidence type="ECO:0000256" key="1">
    <source>
        <dbReference type="ARBA" id="ARBA00012528"/>
    </source>
</evidence>
<evidence type="ECO:0000313" key="7">
    <source>
        <dbReference type="Proteomes" id="UP000244173"/>
    </source>
</evidence>
<dbReference type="InterPro" id="IPR001789">
    <property type="entry name" value="Sig_transdc_resp-reg_receiver"/>
</dbReference>
<proteinExistence type="predicted"/>
<organism evidence="6 7">
    <name type="scientific">Microvirgula aerodenitrificans</name>
    <dbReference type="NCBI Taxonomy" id="57480"/>
    <lineage>
        <taxon>Bacteria</taxon>
        <taxon>Pseudomonadati</taxon>
        <taxon>Pseudomonadota</taxon>
        <taxon>Betaproteobacteria</taxon>
        <taxon>Neisseriales</taxon>
        <taxon>Aquaspirillaceae</taxon>
        <taxon>Microvirgula</taxon>
    </lineage>
</organism>
<gene>
    <name evidence="6" type="ORF">DAI18_06730</name>
</gene>
<dbReference type="InterPro" id="IPR050469">
    <property type="entry name" value="Diguanylate_Cyclase"/>
</dbReference>
<dbReference type="Proteomes" id="UP000244173">
    <property type="component" value="Chromosome"/>
</dbReference>
<dbReference type="KEGG" id="maer:DAI18_06730"/>
<dbReference type="SMART" id="SM00267">
    <property type="entry name" value="GGDEF"/>
    <property type="match status" value="1"/>
</dbReference>
<dbReference type="GO" id="GO:0000160">
    <property type="term" value="P:phosphorelay signal transduction system"/>
    <property type="evidence" value="ECO:0007669"/>
    <property type="project" value="InterPro"/>
</dbReference>
<protein>
    <recommendedName>
        <fullName evidence="1">diguanylate cyclase</fullName>
        <ecNumber evidence="1">2.7.7.65</ecNumber>
    </recommendedName>
</protein>
<dbReference type="EC" id="2.7.7.65" evidence="1"/>
<evidence type="ECO:0000256" key="3">
    <source>
        <dbReference type="PROSITE-ProRule" id="PRU00169"/>
    </source>
</evidence>
<dbReference type="STRING" id="1122240.GCA_000620105_03443"/>
<evidence type="ECO:0000256" key="2">
    <source>
        <dbReference type="ARBA" id="ARBA00034247"/>
    </source>
</evidence>
<dbReference type="InterPro" id="IPR000160">
    <property type="entry name" value="GGDEF_dom"/>
</dbReference>
<dbReference type="InterPro" id="IPR029787">
    <property type="entry name" value="Nucleotide_cyclase"/>
</dbReference>
<reference evidence="6 7" key="1">
    <citation type="submission" date="2018-04" db="EMBL/GenBank/DDBJ databases">
        <title>Denitrifier Microvirgula.</title>
        <authorList>
            <person name="Anderson E."/>
            <person name="Jang J."/>
            <person name="Ishii S."/>
        </authorList>
    </citation>
    <scope>NUCLEOTIDE SEQUENCE [LARGE SCALE GENOMIC DNA]</scope>
    <source>
        <strain evidence="6 7">BE2.4</strain>
    </source>
</reference>
<dbReference type="NCBIfam" id="TIGR00254">
    <property type="entry name" value="GGDEF"/>
    <property type="match status" value="1"/>
</dbReference>
<dbReference type="OrthoDB" id="9813903at2"/>
<keyword evidence="3" id="KW-0597">Phosphoprotein</keyword>
<dbReference type="GO" id="GO:0005886">
    <property type="term" value="C:plasma membrane"/>
    <property type="evidence" value="ECO:0007669"/>
    <property type="project" value="TreeGrafter"/>
</dbReference>
<dbReference type="SUPFAM" id="SSF52172">
    <property type="entry name" value="CheY-like"/>
    <property type="match status" value="1"/>
</dbReference>
<feature type="modified residue" description="4-aspartylphosphate" evidence="3">
    <location>
        <position position="51"/>
    </location>
</feature>
<dbReference type="GO" id="GO:0043709">
    <property type="term" value="P:cell adhesion involved in single-species biofilm formation"/>
    <property type="evidence" value="ECO:0007669"/>
    <property type="project" value="TreeGrafter"/>
</dbReference>
<feature type="domain" description="Response regulatory" evidence="4">
    <location>
        <begin position="1"/>
        <end position="118"/>
    </location>
</feature>
<comment type="catalytic activity">
    <reaction evidence="2">
        <text>2 GTP = 3',3'-c-di-GMP + 2 diphosphate</text>
        <dbReference type="Rhea" id="RHEA:24898"/>
        <dbReference type="ChEBI" id="CHEBI:33019"/>
        <dbReference type="ChEBI" id="CHEBI:37565"/>
        <dbReference type="ChEBI" id="CHEBI:58805"/>
        <dbReference type="EC" id="2.7.7.65"/>
    </reaction>
</comment>